<organism evidence="2 3">
    <name type="scientific">Kitasatospora paranensis</name>
    <dbReference type="NCBI Taxonomy" id="258053"/>
    <lineage>
        <taxon>Bacteria</taxon>
        <taxon>Bacillati</taxon>
        <taxon>Actinomycetota</taxon>
        <taxon>Actinomycetes</taxon>
        <taxon>Kitasatosporales</taxon>
        <taxon>Streptomycetaceae</taxon>
        <taxon>Kitasatospora</taxon>
    </lineage>
</organism>
<dbReference type="CDD" id="cd07247">
    <property type="entry name" value="SgaA_N_like"/>
    <property type="match status" value="1"/>
</dbReference>
<protein>
    <submittedName>
        <fullName evidence="2">VOC family protein</fullName>
    </submittedName>
</protein>
<evidence type="ECO:0000313" key="3">
    <source>
        <dbReference type="Proteomes" id="UP001596435"/>
    </source>
</evidence>
<dbReference type="SUPFAM" id="SSF54593">
    <property type="entry name" value="Glyoxalase/Bleomycin resistance protein/Dihydroxybiphenyl dioxygenase"/>
    <property type="match status" value="2"/>
</dbReference>
<feature type="domain" description="VOC" evidence="1">
    <location>
        <begin position="137"/>
        <end position="255"/>
    </location>
</feature>
<dbReference type="EMBL" id="JBHTAJ010000036">
    <property type="protein sequence ID" value="MFC7181767.1"/>
    <property type="molecule type" value="Genomic_DNA"/>
</dbReference>
<proteinExistence type="predicted"/>
<dbReference type="PANTHER" id="PTHR33993:SF10">
    <property type="entry name" value="CONSERVED PROTEIN"/>
    <property type="match status" value="1"/>
</dbReference>
<dbReference type="PROSITE" id="PS51819">
    <property type="entry name" value="VOC"/>
    <property type="match status" value="2"/>
</dbReference>
<dbReference type="InterPro" id="IPR029068">
    <property type="entry name" value="Glyas_Bleomycin-R_OHBP_Dase"/>
</dbReference>
<feature type="domain" description="VOC" evidence="1">
    <location>
        <begin position="10"/>
        <end position="123"/>
    </location>
</feature>
<dbReference type="Proteomes" id="UP001596435">
    <property type="component" value="Unassembled WGS sequence"/>
</dbReference>
<accession>A0ABW2G020</accession>
<evidence type="ECO:0000313" key="2">
    <source>
        <dbReference type="EMBL" id="MFC7181767.1"/>
    </source>
</evidence>
<dbReference type="Gene3D" id="3.10.180.10">
    <property type="entry name" value="2,3-Dihydroxybiphenyl 1,2-Dioxygenase, domain 1"/>
    <property type="match status" value="2"/>
</dbReference>
<reference evidence="3" key="1">
    <citation type="journal article" date="2019" name="Int. J. Syst. Evol. Microbiol.">
        <title>The Global Catalogue of Microorganisms (GCM) 10K type strain sequencing project: providing services to taxonomists for standard genome sequencing and annotation.</title>
        <authorList>
            <consortium name="The Broad Institute Genomics Platform"/>
            <consortium name="The Broad Institute Genome Sequencing Center for Infectious Disease"/>
            <person name="Wu L."/>
            <person name="Ma J."/>
        </authorList>
    </citation>
    <scope>NUCLEOTIDE SEQUENCE [LARGE SCALE GENOMIC DNA]</scope>
    <source>
        <strain evidence="3">CGMCC 1.12859</strain>
    </source>
</reference>
<dbReference type="RefSeq" id="WP_380231609.1">
    <property type="nucleotide sequence ID" value="NZ_JBHSVH010000002.1"/>
</dbReference>
<sequence>MAPTDFRTGSPCWIDLGTPDIDAAAAFYGSVLGWSAVSAGPDTGGYVFLQQGGRTVAAAGPLQEPGAATAWTVFFLTPDAEATAKAAEQAGGTVRVPPMDVMDAGRLVQLTDPTGGRFAAWEAGTTRGLDEVGETGALCWTELHSADLPAALGFYRALFGWRSADSGLPGVEYTILSTADGDDQQAAGFGGAAGPHPGLGAGWLVHFAVADTDAAVAATTAGGGTVVLPAETIPTVGRLAVLADPFGAQFAVITPDPRQS</sequence>
<dbReference type="Pfam" id="PF00903">
    <property type="entry name" value="Glyoxalase"/>
    <property type="match status" value="2"/>
</dbReference>
<dbReference type="InterPro" id="IPR052164">
    <property type="entry name" value="Anthracycline_SecMetBiosynth"/>
</dbReference>
<keyword evidence="3" id="KW-1185">Reference proteome</keyword>
<gene>
    <name evidence="2" type="ORF">ACFQMG_19640</name>
</gene>
<dbReference type="PANTHER" id="PTHR33993">
    <property type="entry name" value="GLYOXALASE-RELATED"/>
    <property type="match status" value="1"/>
</dbReference>
<comment type="caution">
    <text evidence="2">The sequence shown here is derived from an EMBL/GenBank/DDBJ whole genome shotgun (WGS) entry which is preliminary data.</text>
</comment>
<dbReference type="InterPro" id="IPR004360">
    <property type="entry name" value="Glyas_Fos-R_dOase_dom"/>
</dbReference>
<evidence type="ECO:0000259" key="1">
    <source>
        <dbReference type="PROSITE" id="PS51819"/>
    </source>
</evidence>
<dbReference type="InterPro" id="IPR037523">
    <property type="entry name" value="VOC_core"/>
</dbReference>
<name>A0ABW2G020_9ACTN</name>